<comment type="caution">
    <text evidence="1">The sequence shown here is derived from an EMBL/GenBank/DDBJ whole genome shotgun (WGS) entry which is preliminary data.</text>
</comment>
<evidence type="ECO:0000313" key="2">
    <source>
        <dbReference type="Proteomes" id="UP000323646"/>
    </source>
</evidence>
<evidence type="ECO:0000313" key="1">
    <source>
        <dbReference type="EMBL" id="TYZ19528.1"/>
    </source>
</evidence>
<dbReference type="AlphaFoldDB" id="A0A5D6VYB0"/>
<sequence length="90" mass="10373">MKEKKAFIFFNCDEDKSQKSMNVFYNQEIYRDLKVARKALLTKVEEEQAEGRIHIAEDNVEVVRQAILEGDPTDATPFIQYGAIESFAIV</sequence>
<dbReference type="RefSeq" id="WP_033170625.1">
    <property type="nucleotide sequence ID" value="NZ_VTOY01000022.1"/>
</dbReference>
<protein>
    <submittedName>
        <fullName evidence="1">Uncharacterized protein</fullName>
    </submittedName>
</protein>
<organism evidence="1 2">
    <name type="scientific">Selenomonas ruminis</name>
    <dbReference type="NCBI Taxonomy" id="2593411"/>
    <lineage>
        <taxon>Bacteria</taxon>
        <taxon>Bacillati</taxon>
        <taxon>Bacillota</taxon>
        <taxon>Negativicutes</taxon>
        <taxon>Selenomonadales</taxon>
        <taxon>Selenomonadaceae</taxon>
        <taxon>Selenomonas</taxon>
    </lineage>
</organism>
<dbReference type="EMBL" id="VTOY01000022">
    <property type="protein sequence ID" value="TYZ19528.1"/>
    <property type="molecule type" value="Genomic_DNA"/>
</dbReference>
<dbReference type="OrthoDB" id="1666642at2"/>
<proteinExistence type="predicted"/>
<keyword evidence="2" id="KW-1185">Reference proteome</keyword>
<dbReference type="Proteomes" id="UP000323646">
    <property type="component" value="Unassembled WGS sequence"/>
</dbReference>
<name>A0A5D6VYB0_9FIRM</name>
<accession>A0A5D6VYB0</accession>
<reference evidence="1 2" key="1">
    <citation type="submission" date="2019-08" db="EMBL/GenBank/DDBJ databases">
        <title>Selenomonas sp. mPRGC5 and Selenomonas sp. mPRGC8 isolated from ruminal fluid of dairy goat (Capra hircus).</title>
        <authorList>
            <person name="Poothong S."/>
            <person name="Nuengjamnong C."/>
            <person name="Tanasupawat S."/>
        </authorList>
    </citation>
    <scope>NUCLEOTIDE SEQUENCE [LARGE SCALE GENOMIC DNA]</scope>
    <source>
        <strain evidence="2">mPRGC5</strain>
    </source>
</reference>
<gene>
    <name evidence="1" type="ORF">FZ040_13245</name>
</gene>